<organism evidence="6 7">
    <name type="scientific">Nitrosomonas mobilis</name>
    <dbReference type="NCBI Taxonomy" id="51642"/>
    <lineage>
        <taxon>Bacteria</taxon>
        <taxon>Pseudomonadati</taxon>
        <taxon>Pseudomonadota</taxon>
        <taxon>Betaproteobacteria</taxon>
        <taxon>Nitrosomonadales</taxon>
        <taxon>Nitrosomonadaceae</taxon>
        <taxon>Nitrosomonas</taxon>
    </lineage>
</organism>
<keyword evidence="7" id="KW-1185">Reference proteome</keyword>
<reference evidence="6 7" key="1">
    <citation type="submission" date="2016-10" db="EMBL/GenBank/DDBJ databases">
        <authorList>
            <person name="de Groot N.N."/>
        </authorList>
    </citation>
    <scope>NUCLEOTIDE SEQUENCE [LARGE SCALE GENOMIC DNA]</scope>
    <source>
        <strain evidence="6">1</strain>
    </source>
</reference>
<dbReference type="Gene3D" id="2.60.40.10">
    <property type="entry name" value="Immunoglobulins"/>
    <property type="match status" value="1"/>
</dbReference>
<dbReference type="STRING" id="51642.NSMM_410095"/>
<dbReference type="PRINTS" id="PR00133">
    <property type="entry name" value="GLHYDRLASE3"/>
</dbReference>
<keyword evidence="2" id="KW-0378">Hydrolase</keyword>
<evidence type="ECO:0000259" key="5">
    <source>
        <dbReference type="SMART" id="SM01217"/>
    </source>
</evidence>
<dbReference type="AlphaFoldDB" id="A0A1G5SG67"/>
<dbReference type="SMART" id="SM01217">
    <property type="entry name" value="Fn3_like"/>
    <property type="match status" value="1"/>
</dbReference>
<dbReference type="SUPFAM" id="SSF52279">
    <property type="entry name" value="Beta-D-glucan exohydrolase, C-terminal domain"/>
    <property type="match status" value="1"/>
</dbReference>
<feature type="compositionally biased region" description="Low complexity" evidence="3">
    <location>
        <begin position="504"/>
        <end position="515"/>
    </location>
</feature>
<feature type="domain" description="Fibronectin type III-like" evidence="5">
    <location>
        <begin position="730"/>
        <end position="812"/>
    </location>
</feature>
<dbReference type="GO" id="GO:0009251">
    <property type="term" value="P:glucan catabolic process"/>
    <property type="evidence" value="ECO:0007669"/>
    <property type="project" value="TreeGrafter"/>
</dbReference>
<evidence type="ECO:0000256" key="2">
    <source>
        <dbReference type="ARBA" id="ARBA00022801"/>
    </source>
</evidence>
<evidence type="ECO:0000256" key="3">
    <source>
        <dbReference type="SAM" id="MobiDB-lite"/>
    </source>
</evidence>
<dbReference type="Pfam" id="PF14310">
    <property type="entry name" value="Fn3-like"/>
    <property type="match status" value="1"/>
</dbReference>
<dbReference type="Gene3D" id="3.40.50.1700">
    <property type="entry name" value="Glycoside hydrolase family 3 C-terminal domain"/>
    <property type="match status" value="1"/>
</dbReference>
<dbReference type="InterPro" id="IPR050288">
    <property type="entry name" value="Cellulose_deg_GH3"/>
</dbReference>
<gene>
    <name evidence="6" type="ORF">NSMM_410095</name>
</gene>
<dbReference type="InterPro" id="IPR001764">
    <property type="entry name" value="Glyco_hydro_3_N"/>
</dbReference>
<protein>
    <submittedName>
        <fullName evidence="6">B-glucosidase</fullName>
    </submittedName>
</protein>
<dbReference type="FunFam" id="3.20.20.300:FF:000012">
    <property type="entry name" value="Exported beta-glucosidase"/>
    <property type="match status" value="1"/>
</dbReference>
<dbReference type="SUPFAM" id="SSF51445">
    <property type="entry name" value="(Trans)glycosidases"/>
    <property type="match status" value="1"/>
</dbReference>
<dbReference type="Gene3D" id="3.20.20.300">
    <property type="entry name" value="Glycoside hydrolase, family 3, N-terminal domain"/>
    <property type="match status" value="1"/>
</dbReference>
<dbReference type="InterPro" id="IPR002772">
    <property type="entry name" value="Glyco_hydro_3_C"/>
</dbReference>
<dbReference type="InterPro" id="IPR013783">
    <property type="entry name" value="Ig-like_fold"/>
</dbReference>
<name>A0A1G5SG67_9PROT</name>
<dbReference type="Pfam" id="PF00933">
    <property type="entry name" value="Glyco_hydro_3"/>
    <property type="match status" value="1"/>
</dbReference>
<comment type="similarity">
    <text evidence="1">Belongs to the glycosyl hydrolase 3 family.</text>
</comment>
<feature type="region of interest" description="Disordered" evidence="3">
    <location>
        <begin position="493"/>
        <end position="515"/>
    </location>
</feature>
<dbReference type="OrthoDB" id="9781691at2"/>
<dbReference type="PANTHER" id="PTHR42715">
    <property type="entry name" value="BETA-GLUCOSIDASE"/>
    <property type="match status" value="1"/>
</dbReference>
<dbReference type="GO" id="GO:0008422">
    <property type="term" value="F:beta-glucosidase activity"/>
    <property type="evidence" value="ECO:0007669"/>
    <property type="project" value="TreeGrafter"/>
</dbReference>
<accession>A0A1G5SG67</accession>
<dbReference type="Proteomes" id="UP000198729">
    <property type="component" value="Unassembled WGS sequence"/>
</dbReference>
<evidence type="ECO:0000256" key="1">
    <source>
        <dbReference type="ARBA" id="ARBA00005336"/>
    </source>
</evidence>
<sequence length="835" mass="90093">MIRKNFHLHRLPIAGAFVLGVIALSTTAVAQIAGPSAEQRADQLIGALTLEQKIQQISNRAEDIDLPSGTYLTQGGGTVECGFTRLGRHITGIPELGIPTFREINGGNGIRGGACTPEPVRTAGPSMTLAAASFDPERVEGWGEVVGSEAFSFAHQVLLGPVINLMRSPYAGRGQESPGEDPYLAGTIAIAQIKGIQSQGVQAQPKHFAGNEHEFQFERWTAAVRIPSRALHELYLLPFEMAVKDAQPASMMCAFPHLNGAYTCDNHALLVQTLRQRWGFDGWVESDRRAMHSTVDALLAGVGYELDSAPLFYAEDKVMAALMAGDITEQHIDAALKPRYVKMFEFGQFENPFDRIVDVDLGANAAKARALVEGGITLLKNDDGILPLKPGVRSIALIGHEWFAGSATMPPRNLSPTELTTVVAPYTVTPKQGLENTLAKIGGSATVTYNDGTDIASAVSLAMNSDVVILMVGTNPRETRDLVNLTLPTLCTNNGGGSPPIPDPSDSSDSGLSEPGGMAVKVAGEVCVEQDQLVREVAAANANNVVVLYSAGGVIMDWLNLVPALVAAWFPGQDDGDVVADILFGVINPSGKLPVSFPTSEHEAAFATEMQYPGTRENNGLPGGPGFPLGDGSPQLVSHYSENLEMGYRWYEANNVKPVFAFGHGLSFTTFEYDNLRLKRRYRRVFEQVPVPGTDRENIPQRFYRRLVELVPVLTVEYTLTNTGSVAGAEASQIYLELPRQADQPSKRLVGFKKVFLEPNESARITVDIDASASNHPFSSFVPDDPDDLAAWAKGEWVSHAGIYRVYVGGSSAETPLVQRVGMAFPQINNRSARR</sequence>
<proteinExistence type="inferred from homology"/>
<dbReference type="PANTHER" id="PTHR42715:SF10">
    <property type="entry name" value="BETA-GLUCOSIDASE"/>
    <property type="match status" value="1"/>
</dbReference>
<dbReference type="InterPro" id="IPR036881">
    <property type="entry name" value="Glyco_hydro_3_C_sf"/>
</dbReference>
<evidence type="ECO:0000256" key="4">
    <source>
        <dbReference type="SAM" id="SignalP"/>
    </source>
</evidence>
<keyword evidence="4" id="KW-0732">Signal</keyword>
<dbReference type="InterPro" id="IPR017853">
    <property type="entry name" value="GH"/>
</dbReference>
<feature type="chain" id="PRO_5011631615" evidence="4">
    <location>
        <begin position="31"/>
        <end position="835"/>
    </location>
</feature>
<dbReference type="InterPro" id="IPR036962">
    <property type="entry name" value="Glyco_hydro_3_N_sf"/>
</dbReference>
<dbReference type="InterPro" id="IPR026891">
    <property type="entry name" value="Fn3-like"/>
</dbReference>
<dbReference type="EMBL" id="FMWO01000049">
    <property type="protein sequence ID" value="SCZ85860.1"/>
    <property type="molecule type" value="Genomic_DNA"/>
</dbReference>
<feature type="signal peptide" evidence="4">
    <location>
        <begin position="1"/>
        <end position="30"/>
    </location>
</feature>
<dbReference type="Pfam" id="PF01915">
    <property type="entry name" value="Glyco_hydro_3_C"/>
    <property type="match status" value="2"/>
</dbReference>
<dbReference type="RefSeq" id="WP_090286503.1">
    <property type="nucleotide sequence ID" value="NZ_FMWO01000049.1"/>
</dbReference>
<evidence type="ECO:0000313" key="7">
    <source>
        <dbReference type="Proteomes" id="UP000198729"/>
    </source>
</evidence>
<evidence type="ECO:0000313" key="6">
    <source>
        <dbReference type="EMBL" id="SCZ85860.1"/>
    </source>
</evidence>